<dbReference type="SUPFAM" id="SSF53098">
    <property type="entry name" value="Ribonuclease H-like"/>
    <property type="match status" value="1"/>
</dbReference>
<reference evidence="3 4" key="1">
    <citation type="submission" date="2019-07" db="EMBL/GenBank/DDBJ databases">
        <title>Genomics analysis of Aphanomyces spp. identifies a new class of oomycete effector associated with host adaptation.</title>
        <authorList>
            <person name="Gaulin E."/>
        </authorList>
    </citation>
    <scope>NUCLEOTIDE SEQUENCE [LARGE SCALE GENOMIC DNA]</scope>
    <source>
        <strain evidence="3 4">ATCC 201684</strain>
    </source>
</reference>
<dbReference type="Pfam" id="PF00665">
    <property type="entry name" value="rve"/>
    <property type="match status" value="1"/>
</dbReference>
<proteinExistence type="predicted"/>
<dbReference type="Gene3D" id="3.30.420.10">
    <property type="entry name" value="Ribonuclease H-like superfamily/Ribonuclease H"/>
    <property type="match status" value="1"/>
</dbReference>
<dbReference type="InterPro" id="IPR001584">
    <property type="entry name" value="Integrase_cat-core"/>
</dbReference>
<dbReference type="InterPro" id="IPR036397">
    <property type="entry name" value="RNaseH_sf"/>
</dbReference>
<keyword evidence="1" id="KW-0378">Hydrolase</keyword>
<dbReference type="PANTHER" id="PTHR42648">
    <property type="entry name" value="TRANSPOSASE, PUTATIVE-RELATED"/>
    <property type="match status" value="1"/>
</dbReference>
<dbReference type="PROSITE" id="PS50994">
    <property type="entry name" value="INTEGRASE"/>
    <property type="match status" value="1"/>
</dbReference>
<dbReference type="Proteomes" id="UP000481153">
    <property type="component" value="Unassembled WGS sequence"/>
</dbReference>
<feature type="domain" description="Integrase catalytic" evidence="2">
    <location>
        <begin position="453"/>
        <end position="558"/>
    </location>
</feature>
<dbReference type="InterPro" id="IPR012337">
    <property type="entry name" value="RNaseH-like_sf"/>
</dbReference>
<dbReference type="InterPro" id="IPR025724">
    <property type="entry name" value="GAG-pre-integrase_dom"/>
</dbReference>
<evidence type="ECO:0000313" key="3">
    <source>
        <dbReference type="EMBL" id="KAF0730465.1"/>
    </source>
</evidence>
<dbReference type="InterPro" id="IPR039537">
    <property type="entry name" value="Retrotran_Ty1/copia-like"/>
</dbReference>
<dbReference type="EMBL" id="VJMJ01000154">
    <property type="protein sequence ID" value="KAF0730465.1"/>
    <property type="molecule type" value="Genomic_DNA"/>
</dbReference>
<dbReference type="AlphaFoldDB" id="A0A6G0WSK8"/>
<comment type="caution">
    <text evidence="3">The sequence shown here is derived from an EMBL/GenBank/DDBJ whole genome shotgun (WGS) entry which is preliminary data.</text>
</comment>
<dbReference type="VEuPathDB" id="FungiDB:AeMF1_015926"/>
<name>A0A6G0WSK8_9STRA</name>
<accession>A0A6G0WSK8</accession>
<dbReference type="PANTHER" id="PTHR42648:SF28">
    <property type="entry name" value="TRANSPOSON-ENCODED PROTEIN WITH RIBONUCLEASE H-LIKE AND RETROVIRUS ZINC FINGER-LIKE DOMAINS"/>
    <property type="match status" value="1"/>
</dbReference>
<dbReference type="Pfam" id="PF14223">
    <property type="entry name" value="Retrotran_gag_2"/>
    <property type="match status" value="1"/>
</dbReference>
<evidence type="ECO:0000313" key="4">
    <source>
        <dbReference type="Proteomes" id="UP000481153"/>
    </source>
</evidence>
<protein>
    <recommendedName>
        <fullName evidence="2">Integrase catalytic domain-containing protein</fullName>
    </recommendedName>
</protein>
<dbReference type="GO" id="GO:0008233">
    <property type="term" value="F:peptidase activity"/>
    <property type="evidence" value="ECO:0007669"/>
    <property type="project" value="UniProtKB-KW"/>
</dbReference>
<keyword evidence="4" id="KW-1185">Reference proteome</keyword>
<dbReference type="GO" id="GO:0015074">
    <property type="term" value="P:DNA integration"/>
    <property type="evidence" value="ECO:0007669"/>
    <property type="project" value="InterPro"/>
</dbReference>
<organism evidence="3 4">
    <name type="scientific">Aphanomyces euteiches</name>
    <dbReference type="NCBI Taxonomy" id="100861"/>
    <lineage>
        <taxon>Eukaryota</taxon>
        <taxon>Sar</taxon>
        <taxon>Stramenopiles</taxon>
        <taxon>Oomycota</taxon>
        <taxon>Saprolegniomycetes</taxon>
        <taxon>Saprolegniales</taxon>
        <taxon>Verrucalvaceae</taxon>
        <taxon>Aphanomyces</taxon>
    </lineage>
</organism>
<evidence type="ECO:0000259" key="2">
    <source>
        <dbReference type="PROSITE" id="PS50994"/>
    </source>
</evidence>
<dbReference type="Pfam" id="PF22936">
    <property type="entry name" value="Pol_BBD"/>
    <property type="match status" value="1"/>
</dbReference>
<dbReference type="GO" id="GO:0003676">
    <property type="term" value="F:nucleic acid binding"/>
    <property type="evidence" value="ECO:0007669"/>
    <property type="project" value="InterPro"/>
</dbReference>
<gene>
    <name evidence="3" type="ORF">Ae201684_012165</name>
</gene>
<dbReference type="Pfam" id="PF13976">
    <property type="entry name" value="gag_pre-integrs"/>
    <property type="match status" value="1"/>
</dbReference>
<keyword evidence="1" id="KW-0645">Protease</keyword>
<sequence>MNLMDAATTANDSTMKINKFDGDNFHLWKFKIMMVLGEKDLWDIVSGLENWENQGDAAAQARYTKRQKKAFAVVRLSLENSQLSMVRSCKTAAEAWKRLEDHYEKKSLANKLYLRKNFFSCEMVEGSDMLKYINEMKTLSEQLEAVGAPVGEEDLVITLLCNLPESYEVLITALESRSDALPWEFVTSRMLHEEMKRNEQGSEATKSAAFLTKQEKMMKYPREQKKRANVASVAKEASSWLFMASEDEAKEETMWFIDSGATNHMTNHMTNSKANMINYKAMKAIKVHSVDNYVIEAIGRGHIVMELATPEGPKRGVLKGVWYLPRLSRNLFSFSQFTSQGISVSIEKNTCVMEKSGTKFAIDERFGKNLYKLKMKPVKAPTAVANLSEVKPNPSMLWHERLGHIGSQGLQALVKNKLSSDMPLKSVEDWGFCDSCALGKQARFKFNKKSANRSTAALFEEISTDICGLMQTPSIGGCVYFGTFICNNSTYCWVYLLRKKSKIFDKFVEFHEMVKTQFKANIKRLRSDNGREYQNRNFEDYCKAHGILQRFHLLTLQR</sequence>
<dbReference type="GO" id="GO:0006508">
    <property type="term" value="P:proteolysis"/>
    <property type="evidence" value="ECO:0007669"/>
    <property type="project" value="UniProtKB-KW"/>
</dbReference>
<dbReference type="InterPro" id="IPR054722">
    <property type="entry name" value="PolX-like_BBD"/>
</dbReference>
<evidence type="ECO:0000256" key="1">
    <source>
        <dbReference type="ARBA" id="ARBA00022670"/>
    </source>
</evidence>